<sequence length="1045" mass="115158">MTIQERSSHPKQERQMDGTKNHTAVKMHDHAYPQVEGLRLERSLLEIIHTWQELESDPGLFSLLCDDLIGPNKVDVTEIFEISADLKAQVGEGHVYGFILLYLYQNGQRGQRGYDKELEKLYIKDPAIVNNMFYSIQEVKNACATYASLSILLNSQNLSLGPFLDEFKAFTAGMTPKAKGYAVGNSAELAAFHNRRAPVSPAYSVIEEKASTSTSKPRRSSKKEVTRTEVKQYHFISYVPINGQLIELDGVKESPISHGAISPDEDWMVKCGRVIQDRMAQTVTQSRKMANTGHFTMLAVRQCLRTTCIAEAAVVQTQLLDRLATVKNNKNTLETELKFPLANAAKLVTFFDEIRHRQYLTDVSSNPANVSWTDLPTKTEDMSSKYEALINSTNEILGGPATVPIPEAPQEAEVELATRTDRSTTGQAERAGGVLGKLAQEQEKLKLLEERTARSRTGSESATASDSKSASDRTSPSVSLNFSTDASTSTASTSGGLTEESNDSNETATEERRLTRSRAGSVKQIRGDAKVLARSLSFSHAPHTKGESPTLFELLPQGRAAQREANTENLEEVLKGVKEHISVQNATSKRSKSKAQLTKPEASLAQHRPSRSVSVSKIVNGTAASSETSPGPAEEVAHARRRSSRVQLPKETPLIAEMEKVKPAKTDVKAVKPPVTSAMSTNAIETEEPESEGAIRIVTSKRKSLLIPATGKPVTKKPFTSKPSADKLASEKPVKIPPITIKNGRLVLATGATDSRAGPKAAKAPHTEPTRRSSRNSNLQISEPILIGGAKVSAVPRSTVPSTSAVQSAVVPEEETAGKEQTVAAAVAESDGRVTRSRKRSQQSLTVALELVRDMEEAESEKVQTPLEPPTKKRKGVSRSESLEEMKLQKEKEAVKANVERLERVRDCLQNMVTALTESSPLEKERVRWYMKIVEENERKQKIQEDAQDREFDIEPYIALMLTRMLQLNLLTEEERRALIPKDCRKFLDQPDRTASEEKTATASAKKNQSILRGLNLVSFDGSSRFSFRSDSKINVFRIGVNQLR</sequence>
<dbReference type="Gene3D" id="3.40.532.10">
    <property type="entry name" value="Peptidase C12, ubiquitin carboxyl-terminal hydrolase"/>
    <property type="match status" value="1"/>
</dbReference>
<evidence type="ECO:0000259" key="13">
    <source>
        <dbReference type="PROSITE" id="PS52048"/>
    </source>
</evidence>
<protein>
    <recommendedName>
        <fullName evidence="4 11">ubiquitinyl hydrolase 1</fullName>
        <ecNumber evidence="4 11">3.4.19.12</ecNumber>
    </recommendedName>
</protein>
<evidence type="ECO:0000256" key="1">
    <source>
        <dbReference type="ARBA" id="ARBA00000707"/>
    </source>
</evidence>
<dbReference type="GO" id="GO:0005634">
    <property type="term" value="C:nucleus"/>
    <property type="evidence" value="ECO:0007669"/>
    <property type="project" value="UniProtKB-SubCell"/>
</dbReference>
<feature type="region of interest" description="Disordered" evidence="12">
    <location>
        <begin position="856"/>
        <end position="889"/>
    </location>
</feature>
<evidence type="ECO:0000256" key="5">
    <source>
        <dbReference type="ARBA" id="ARBA00022670"/>
    </source>
</evidence>
<feature type="site" description="Transition state stabilizer" evidence="11">
    <location>
        <position position="137"/>
    </location>
</feature>
<evidence type="ECO:0000256" key="10">
    <source>
        <dbReference type="ARBA" id="ARBA00023242"/>
    </source>
</evidence>
<keyword evidence="15" id="KW-1185">Reference proteome</keyword>
<dbReference type="PANTHER" id="PTHR10589">
    <property type="entry name" value="UBIQUITIN CARBOXYL-TERMINAL HYDROLASE"/>
    <property type="match status" value="1"/>
</dbReference>
<feature type="region of interest" description="Disordered" evidence="12">
    <location>
        <begin position="794"/>
        <end position="843"/>
    </location>
</feature>
<dbReference type="SUPFAM" id="SSF54001">
    <property type="entry name" value="Cysteine proteinases"/>
    <property type="match status" value="1"/>
</dbReference>
<comment type="subcellular location">
    <subcellularLocation>
        <location evidence="2">Nucleus</location>
    </subcellularLocation>
</comment>
<evidence type="ECO:0000256" key="8">
    <source>
        <dbReference type="ARBA" id="ARBA00022807"/>
    </source>
</evidence>
<dbReference type="GO" id="GO:0006511">
    <property type="term" value="P:ubiquitin-dependent protein catabolic process"/>
    <property type="evidence" value="ECO:0007669"/>
    <property type="project" value="UniProtKB-UniRule"/>
</dbReference>
<dbReference type="GO" id="GO:0004843">
    <property type="term" value="F:cysteine-type deubiquitinase activity"/>
    <property type="evidence" value="ECO:0007669"/>
    <property type="project" value="UniProtKB-UniRule"/>
</dbReference>
<evidence type="ECO:0000256" key="11">
    <source>
        <dbReference type="PROSITE-ProRule" id="PRU01393"/>
    </source>
</evidence>
<feature type="compositionally biased region" description="Basic and acidic residues" evidence="12">
    <location>
        <begin position="657"/>
        <end position="670"/>
    </location>
</feature>
<keyword evidence="8 11" id="KW-0788">Thiol protease</keyword>
<dbReference type="EMBL" id="BDGG01000004">
    <property type="protein sequence ID" value="GAU97357.1"/>
    <property type="molecule type" value="Genomic_DNA"/>
</dbReference>
<evidence type="ECO:0000313" key="14">
    <source>
        <dbReference type="EMBL" id="GAU97357.1"/>
    </source>
</evidence>
<organism evidence="14 15">
    <name type="scientific">Ramazzottius varieornatus</name>
    <name type="common">Water bear</name>
    <name type="synonym">Tardigrade</name>
    <dbReference type="NCBI Taxonomy" id="947166"/>
    <lineage>
        <taxon>Eukaryota</taxon>
        <taxon>Metazoa</taxon>
        <taxon>Ecdysozoa</taxon>
        <taxon>Tardigrada</taxon>
        <taxon>Eutardigrada</taxon>
        <taxon>Parachela</taxon>
        <taxon>Hypsibioidea</taxon>
        <taxon>Ramazzottiidae</taxon>
        <taxon>Ramazzottius</taxon>
    </lineage>
</organism>
<feature type="domain" description="UCH catalytic" evidence="13">
    <location>
        <begin position="50"/>
        <end position="302"/>
    </location>
</feature>
<reference evidence="14 15" key="1">
    <citation type="journal article" date="2016" name="Nat. Commun.">
        <title>Extremotolerant tardigrade genome and improved radiotolerance of human cultured cells by tardigrade-unique protein.</title>
        <authorList>
            <person name="Hashimoto T."/>
            <person name="Horikawa D.D."/>
            <person name="Saito Y."/>
            <person name="Kuwahara H."/>
            <person name="Kozuka-Hata H."/>
            <person name="Shin-I T."/>
            <person name="Minakuchi Y."/>
            <person name="Ohishi K."/>
            <person name="Motoyama A."/>
            <person name="Aizu T."/>
            <person name="Enomoto A."/>
            <person name="Kondo K."/>
            <person name="Tanaka S."/>
            <person name="Hara Y."/>
            <person name="Koshikawa S."/>
            <person name="Sagara H."/>
            <person name="Miura T."/>
            <person name="Yokobori S."/>
            <person name="Miyagawa K."/>
            <person name="Suzuki Y."/>
            <person name="Kubo T."/>
            <person name="Oyama M."/>
            <person name="Kohara Y."/>
            <person name="Fujiyama A."/>
            <person name="Arakawa K."/>
            <person name="Katayama T."/>
            <person name="Toyoda A."/>
            <person name="Kunieda T."/>
        </authorList>
    </citation>
    <scope>NUCLEOTIDE SEQUENCE [LARGE SCALE GENOMIC DNA]</scope>
    <source>
        <strain evidence="14 15">YOKOZUNA-1</strain>
    </source>
</reference>
<name>A0A1D1VC88_RAMVA</name>
<dbReference type="EC" id="3.4.19.12" evidence="4 11"/>
<dbReference type="InterPro" id="IPR036959">
    <property type="entry name" value="Peptidase_C12_UCH_sf"/>
</dbReference>
<dbReference type="OrthoDB" id="1924260at2759"/>
<evidence type="ECO:0000256" key="3">
    <source>
        <dbReference type="ARBA" id="ARBA00007182"/>
    </source>
</evidence>
<dbReference type="AlphaFoldDB" id="A0A1D1VC88"/>
<feature type="active site" description="Proton donor" evidence="11">
    <location>
        <position position="234"/>
    </location>
</feature>
<dbReference type="PANTHER" id="PTHR10589:SF28">
    <property type="entry name" value="UBIQUITIN CARBOXYL-TERMINAL HYDROLASE BAP1"/>
    <property type="match status" value="1"/>
</dbReference>
<evidence type="ECO:0000256" key="12">
    <source>
        <dbReference type="SAM" id="MobiDB-lite"/>
    </source>
</evidence>
<keyword evidence="9" id="KW-0156">Chromatin regulator</keyword>
<feature type="site" description="Important for enzyme activity" evidence="11">
    <location>
        <position position="249"/>
    </location>
</feature>
<keyword evidence="7 11" id="KW-0378">Hydrolase</keyword>
<dbReference type="GO" id="GO:0016579">
    <property type="term" value="P:protein deubiquitination"/>
    <property type="evidence" value="ECO:0007669"/>
    <property type="project" value="TreeGrafter"/>
</dbReference>
<keyword evidence="6 11" id="KW-0833">Ubl conjugation pathway</keyword>
<keyword evidence="5 11" id="KW-0645">Protease</keyword>
<gene>
    <name evidence="14" type="primary">RvY_08672</name>
    <name evidence="14" type="synonym">RvY_08672.1</name>
    <name evidence="14" type="ORF">RvY_08672-1</name>
</gene>
<evidence type="ECO:0000256" key="4">
    <source>
        <dbReference type="ARBA" id="ARBA00012759"/>
    </source>
</evidence>
<feature type="compositionally biased region" description="Polar residues" evidence="12">
    <location>
        <begin position="611"/>
        <end position="629"/>
    </location>
</feature>
<evidence type="ECO:0000256" key="7">
    <source>
        <dbReference type="ARBA" id="ARBA00022801"/>
    </source>
</evidence>
<feature type="compositionally biased region" description="Low complexity" evidence="12">
    <location>
        <begin position="459"/>
        <end position="499"/>
    </location>
</feature>
<dbReference type="InterPro" id="IPR001578">
    <property type="entry name" value="Peptidase_C12_UCH"/>
</dbReference>
<keyword evidence="10" id="KW-0539">Nucleus</keyword>
<proteinExistence type="inferred from homology"/>
<comment type="catalytic activity">
    <reaction evidence="1 11">
        <text>Thiol-dependent hydrolysis of ester, thioester, amide, peptide and isopeptide bonds formed by the C-terminal Gly of ubiquitin (a 76-residue protein attached to proteins as an intracellular targeting signal).</text>
        <dbReference type="EC" id="3.4.19.12"/>
    </reaction>
</comment>
<evidence type="ECO:0000313" key="15">
    <source>
        <dbReference type="Proteomes" id="UP000186922"/>
    </source>
</evidence>
<feature type="region of interest" description="Disordered" evidence="12">
    <location>
        <begin position="709"/>
        <end position="731"/>
    </location>
</feature>
<dbReference type="InterPro" id="IPR038765">
    <property type="entry name" value="Papain-like_cys_pep_sf"/>
</dbReference>
<feature type="region of interest" description="Disordered" evidence="12">
    <location>
        <begin position="412"/>
        <end position="437"/>
    </location>
</feature>
<feature type="region of interest" description="Disordered" evidence="12">
    <location>
        <begin position="584"/>
        <end position="696"/>
    </location>
</feature>
<comment type="similarity">
    <text evidence="3">Belongs to the peptidase C12 family. BAP1 subfamily.</text>
</comment>
<feature type="region of interest" description="Disordered" evidence="12">
    <location>
        <begin position="449"/>
        <end position="526"/>
    </location>
</feature>
<accession>A0A1D1VC88</accession>
<feature type="region of interest" description="Disordered" evidence="12">
    <location>
        <begin position="1"/>
        <end position="24"/>
    </location>
</feature>
<comment type="caution">
    <text evidence="14">The sequence shown here is derived from an EMBL/GenBank/DDBJ whole genome shotgun (WGS) entry which is preliminary data.</text>
</comment>
<evidence type="ECO:0000256" key="9">
    <source>
        <dbReference type="ARBA" id="ARBA00022853"/>
    </source>
</evidence>
<dbReference type="STRING" id="947166.A0A1D1VC88"/>
<evidence type="ECO:0000256" key="6">
    <source>
        <dbReference type="ARBA" id="ARBA00022786"/>
    </source>
</evidence>
<evidence type="ECO:0000256" key="2">
    <source>
        <dbReference type="ARBA" id="ARBA00004123"/>
    </source>
</evidence>
<dbReference type="Pfam" id="PF01088">
    <property type="entry name" value="Peptidase_C12"/>
    <property type="match status" value="1"/>
</dbReference>
<dbReference type="PROSITE" id="PS52048">
    <property type="entry name" value="UCH_DOMAIN"/>
    <property type="match status" value="1"/>
</dbReference>
<dbReference type="GO" id="GO:0005737">
    <property type="term" value="C:cytoplasm"/>
    <property type="evidence" value="ECO:0007669"/>
    <property type="project" value="TreeGrafter"/>
</dbReference>
<dbReference type="Proteomes" id="UP000186922">
    <property type="component" value="Unassembled WGS sequence"/>
</dbReference>
<dbReference type="GO" id="GO:0006325">
    <property type="term" value="P:chromatin organization"/>
    <property type="evidence" value="ECO:0007669"/>
    <property type="project" value="UniProtKB-KW"/>
</dbReference>
<feature type="active site" description="Nucleophile" evidence="11">
    <location>
        <position position="143"/>
    </location>
</feature>
<feature type="region of interest" description="Disordered" evidence="12">
    <location>
        <begin position="750"/>
        <end position="782"/>
    </location>
</feature>